<feature type="domain" description="ABC transmembrane type-2" evidence="6">
    <location>
        <begin position="14"/>
        <end position="238"/>
    </location>
</feature>
<feature type="transmembrane region" description="Helical" evidence="5">
    <location>
        <begin position="48"/>
        <end position="71"/>
    </location>
</feature>
<evidence type="ECO:0000256" key="2">
    <source>
        <dbReference type="ARBA" id="ARBA00022692"/>
    </source>
</evidence>
<dbReference type="EMBL" id="CP014855">
    <property type="protein sequence ID" value="ASJ00751.1"/>
    <property type="molecule type" value="Genomic_DNA"/>
</dbReference>
<dbReference type="InterPro" id="IPR047817">
    <property type="entry name" value="ABC2_TM_bact-type"/>
</dbReference>
<dbReference type="KEGG" id="tgg:A3K92_04280"/>
<dbReference type="InterPro" id="IPR013525">
    <property type="entry name" value="ABC2_TM"/>
</dbReference>
<feature type="transmembrane region" description="Helical" evidence="5">
    <location>
        <begin position="210"/>
        <end position="232"/>
    </location>
</feature>
<accession>A0A2Z2ME62</accession>
<dbReference type="PRINTS" id="PR00164">
    <property type="entry name" value="ABC2TRNSPORT"/>
</dbReference>
<keyword evidence="4 5" id="KW-0472">Membrane</keyword>
<dbReference type="Pfam" id="PF01061">
    <property type="entry name" value="ABC2_membrane"/>
    <property type="match status" value="1"/>
</dbReference>
<keyword evidence="8" id="KW-1185">Reference proteome</keyword>
<protein>
    <submittedName>
        <fullName evidence="7">Multidrug ABC transporter permease</fullName>
    </submittedName>
</protein>
<keyword evidence="3 5" id="KW-1133">Transmembrane helix</keyword>
<dbReference type="InterPro" id="IPR000412">
    <property type="entry name" value="ABC_2_transport"/>
</dbReference>
<dbReference type="InterPro" id="IPR051784">
    <property type="entry name" value="Nod_factor_ABC_transporter"/>
</dbReference>
<feature type="transmembrane region" description="Helical" evidence="5">
    <location>
        <begin position="92"/>
        <end position="117"/>
    </location>
</feature>
<dbReference type="PROSITE" id="PS51012">
    <property type="entry name" value="ABC_TM2"/>
    <property type="match status" value="1"/>
</dbReference>
<evidence type="ECO:0000313" key="7">
    <source>
        <dbReference type="EMBL" id="ASJ00751.1"/>
    </source>
</evidence>
<reference evidence="7 8" key="1">
    <citation type="submission" date="2016-03" db="EMBL/GenBank/DDBJ databases">
        <title>Complete genome sequence of Thermococcus gorgonarius.</title>
        <authorList>
            <person name="Oger P.M."/>
        </authorList>
    </citation>
    <scope>NUCLEOTIDE SEQUENCE [LARGE SCALE GENOMIC DNA]</scope>
    <source>
        <strain evidence="7 8">W-12</strain>
    </source>
</reference>
<comment type="subcellular location">
    <subcellularLocation>
        <location evidence="1">Membrane</location>
        <topology evidence="1">Multi-pass membrane protein</topology>
    </subcellularLocation>
</comment>
<evidence type="ECO:0000256" key="3">
    <source>
        <dbReference type="ARBA" id="ARBA00022989"/>
    </source>
</evidence>
<evidence type="ECO:0000256" key="4">
    <source>
        <dbReference type="ARBA" id="ARBA00023136"/>
    </source>
</evidence>
<dbReference type="PIRSF" id="PIRSF006648">
    <property type="entry name" value="DrrB"/>
    <property type="match status" value="1"/>
</dbReference>
<keyword evidence="2 5" id="KW-0812">Transmembrane</keyword>
<sequence>MSAVKVVPIIAKELKEYMFKPGSISWGLVFPIVFSLAFIVRFGDIDHLAPGLVSISALFATTSFVASSLIFERRLKTFERLLLAPISYGEIILAKVLVGALFGLMVSAITLTLVRYFMVYSVWNWPLTLLGILLANLAFSALGVYISLVVENPINVMTWLNVIRLPMMFTSGAIASLTLFPKWFMAIGLITPMTYSVDALRYSLLGYYDVIAPLYSLPLLLFMTLLFMLLSVRSLRRMY</sequence>
<dbReference type="GO" id="GO:0043190">
    <property type="term" value="C:ATP-binding cassette (ABC) transporter complex"/>
    <property type="evidence" value="ECO:0007669"/>
    <property type="project" value="InterPro"/>
</dbReference>
<evidence type="ECO:0000259" key="6">
    <source>
        <dbReference type="PROSITE" id="PS51012"/>
    </source>
</evidence>
<feature type="transmembrane region" description="Helical" evidence="5">
    <location>
        <begin position="24"/>
        <end position="42"/>
    </location>
</feature>
<feature type="transmembrane region" description="Helical" evidence="5">
    <location>
        <begin position="129"/>
        <end position="150"/>
    </location>
</feature>
<dbReference type="PANTHER" id="PTHR43229">
    <property type="entry name" value="NODULATION PROTEIN J"/>
    <property type="match status" value="1"/>
</dbReference>
<dbReference type="Proteomes" id="UP000250134">
    <property type="component" value="Chromosome"/>
</dbReference>
<dbReference type="OrthoDB" id="147058at2157"/>
<feature type="transmembrane region" description="Helical" evidence="5">
    <location>
        <begin position="162"/>
        <end position="190"/>
    </location>
</feature>
<dbReference type="GO" id="GO:0140359">
    <property type="term" value="F:ABC-type transporter activity"/>
    <property type="evidence" value="ECO:0007669"/>
    <property type="project" value="InterPro"/>
</dbReference>
<evidence type="ECO:0000256" key="5">
    <source>
        <dbReference type="SAM" id="Phobius"/>
    </source>
</evidence>
<proteinExistence type="predicted"/>
<gene>
    <name evidence="7" type="ORF">A3K92_04280</name>
</gene>
<name>A0A2Z2ME62_THEGO</name>
<evidence type="ECO:0000313" key="8">
    <source>
        <dbReference type="Proteomes" id="UP000250134"/>
    </source>
</evidence>
<organism evidence="7 8">
    <name type="scientific">Thermococcus gorgonarius</name>
    <dbReference type="NCBI Taxonomy" id="71997"/>
    <lineage>
        <taxon>Archaea</taxon>
        <taxon>Methanobacteriati</taxon>
        <taxon>Methanobacteriota</taxon>
        <taxon>Thermococci</taxon>
        <taxon>Thermococcales</taxon>
        <taxon>Thermococcaceae</taxon>
        <taxon>Thermococcus</taxon>
    </lineage>
</organism>
<evidence type="ECO:0000256" key="1">
    <source>
        <dbReference type="ARBA" id="ARBA00004141"/>
    </source>
</evidence>
<dbReference type="PANTHER" id="PTHR43229:SF2">
    <property type="entry name" value="NODULATION PROTEIN J"/>
    <property type="match status" value="1"/>
</dbReference>
<dbReference type="AlphaFoldDB" id="A0A2Z2ME62"/>